<dbReference type="InterPro" id="IPR006626">
    <property type="entry name" value="PbH1"/>
</dbReference>
<reference evidence="2" key="1">
    <citation type="submission" date="2022-01" db="EMBL/GenBank/DDBJ databases">
        <title>Novel species in genus Dyadobacter.</title>
        <authorList>
            <person name="Ma C."/>
        </authorList>
    </citation>
    <scope>NUCLEOTIDE SEQUENCE</scope>
    <source>
        <strain evidence="2">CY357</strain>
    </source>
</reference>
<gene>
    <name evidence="2" type="ORF">L0661_10985</name>
</gene>
<dbReference type="InterPro" id="IPR011050">
    <property type="entry name" value="Pectin_lyase_fold/virulence"/>
</dbReference>
<proteinExistence type="predicted"/>
<dbReference type="EMBL" id="JAKFFV010000005">
    <property type="protein sequence ID" value="MCF2498838.1"/>
    <property type="molecule type" value="Genomic_DNA"/>
</dbReference>
<evidence type="ECO:0008006" key="4">
    <source>
        <dbReference type="Google" id="ProtNLM"/>
    </source>
</evidence>
<evidence type="ECO:0000313" key="3">
    <source>
        <dbReference type="Proteomes" id="UP001139411"/>
    </source>
</evidence>
<dbReference type="SUPFAM" id="SSF51126">
    <property type="entry name" value="Pectin lyase-like"/>
    <property type="match status" value="1"/>
</dbReference>
<sequence>MKTILKPIVIRTVALFCVFVMNAAVHNLTHAVAFIDPIRFSISTRTTEVLVNEEFEIEIKADLIDIPMNTVYVFKSSRSFKLKVILPQGFQQTGGSFHDFIGLELTASRPSAVFHLKGKFVSSEQAGVFQLLRSHENANNSSDFIEVGRLPFGMAETASESPSNARIALVGTVSYVPYLTMASLRQLPDTASTVFITDQGRAGIFKYNPTSTRADDGALTVVSSGKRFERVYEGPVNVEWFGVNGDGATDNTTVIQSILDRQDLTNIYFPKPTVSYRMKKISMRSNKNIVFQDGTVVEGLGTLAAEERMVMMNGVQNISIKGYNVVFKDQKAKYTSGEQRHIFAMLGVTNVTIEGIAANNSGGDGYYIGSSTTQKFSQNVKLINISADNNRRQGLSIVSGKNIEVISPVLTNSNGTAPSAGIDIEPNTADEFLEGIRISNPTTRNNVGAGIVILIDDFKGTNRVVDITITNHNDDGSMYGAYVSRATGAIAGSIVFQNPVWKNNKANGFCASNYSANACTVQVNDPTVIDCNGNGMTHALFGSAMLVYREANAIGDANIGNVHINRPKVYDTRSVRKIFSAFAFEDVSKKGSVKNCSLINPVVLDGLDPLKYVHFAVVENLALSDEHEKLTFDVAQTNRTLTYSFFKKVFHNKTSTGLRTISLNGLPANYPEITFEVRNAQILRLIPYINDNIIPLSATNGKYIQSGTVGSKITLRKTSTNSWQVKDMIGTWTVQP</sequence>
<dbReference type="Gene3D" id="2.160.20.10">
    <property type="entry name" value="Single-stranded right-handed beta-helix, Pectin lyase-like"/>
    <property type="match status" value="1"/>
</dbReference>
<comment type="caution">
    <text evidence="2">The sequence shown here is derived from an EMBL/GenBank/DDBJ whole genome shotgun (WGS) entry which is preliminary data.</text>
</comment>
<feature type="chain" id="PRO_5040781129" description="Pectate lyase superfamily protein domain-containing protein" evidence="1">
    <location>
        <begin position="24"/>
        <end position="736"/>
    </location>
</feature>
<dbReference type="AlphaFoldDB" id="A0A9X1QBM9"/>
<dbReference type="SMART" id="SM00710">
    <property type="entry name" value="PbH1"/>
    <property type="match status" value="4"/>
</dbReference>
<feature type="signal peptide" evidence="1">
    <location>
        <begin position="1"/>
        <end position="23"/>
    </location>
</feature>
<protein>
    <recommendedName>
        <fullName evidence="4">Pectate lyase superfamily protein domain-containing protein</fullName>
    </recommendedName>
</protein>
<accession>A0A9X1QBM9</accession>
<evidence type="ECO:0000256" key="1">
    <source>
        <dbReference type="SAM" id="SignalP"/>
    </source>
</evidence>
<dbReference type="RefSeq" id="WP_235177799.1">
    <property type="nucleotide sequence ID" value="NZ_JAKFFV010000005.1"/>
</dbReference>
<evidence type="ECO:0000313" key="2">
    <source>
        <dbReference type="EMBL" id="MCF2498838.1"/>
    </source>
</evidence>
<keyword evidence="1" id="KW-0732">Signal</keyword>
<dbReference type="InterPro" id="IPR012334">
    <property type="entry name" value="Pectin_lyas_fold"/>
</dbReference>
<dbReference type="Proteomes" id="UP001139411">
    <property type="component" value="Unassembled WGS sequence"/>
</dbReference>
<name>A0A9X1QBM9_9BACT</name>
<organism evidence="2 3">
    <name type="scientific">Dyadobacter chenhuakuii</name>
    <dbReference type="NCBI Taxonomy" id="2909339"/>
    <lineage>
        <taxon>Bacteria</taxon>
        <taxon>Pseudomonadati</taxon>
        <taxon>Bacteroidota</taxon>
        <taxon>Cytophagia</taxon>
        <taxon>Cytophagales</taxon>
        <taxon>Spirosomataceae</taxon>
        <taxon>Dyadobacter</taxon>
    </lineage>
</organism>